<comment type="similarity">
    <text evidence="1">Belongs to the short-chain dehydrogenases/reductases (SDR) family.</text>
</comment>
<gene>
    <name evidence="2" type="ORF">HGG74_14645</name>
</gene>
<dbReference type="Pfam" id="PF00106">
    <property type="entry name" value="adh_short"/>
    <property type="match status" value="1"/>
</dbReference>
<dbReference type="InterPro" id="IPR002347">
    <property type="entry name" value="SDR_fam"/>
</dbReference>
<dbReference type="GO" id="GO:0016616">
    <property type="term" value="F:oxidoreductase activity, acting on the CH-OH group of donors, NAD or NADP as acceptor"/>
    <property type="evidence" value="ECO:0007669"/>
    <property type="project" value="TreeGrafter"/>
</dbReference>
<comment type="caution">
    <text evidence="2">The sequence shown here is derived from an EMBL/GenBank/DDBJ whole genome shotgun (WGS) entry which is preliminary data.</text>
</comment>
<dbReference type="Gene3D" id="3.40.50.720">
    <property type="entry name" value="NAD(P)-binding Rossmann-like Domain"/>
    <property type="match status" value="1"/>
</dbReference>
<dbReference type="InterPro" id="IPR036291">
    <property type="entry name" value="NAD(P)-bd_dom_sf"/>
</dbReference>
<proteinExistence type="inferred from homology"/>
<dbReference type="PANTHER" id="PTHR42760:SF78">
    <property type="entry name" value="3-OXOACYL-[ACYL-CARRIER-PROTEIN] REDUCTASE [NADH]"/>
    <property type="match status" value="1"/>
</dbReference>
<accession>A0A7X6HG48</accession>
<evidence type="ECO:0000313" key="2">
    <source>
        <dbReference type="EMBL" id="NKX55755.1"/>
    </source>
</evidence>
<dbReference type="Pfam" id="PF13561">
    <property type="entry name" value="adh_short_C2"/>
    <property type="match status" value="1"/>
</dbReference>
<sequence>MTTDQLPIVVTGVSSGIGARTAEVLAGRGVPLIGIDRNAPESFDGTFVQADLSTAAGVAAAAAVVAAAAPQGIAGLANIAGVPGTAPWRTVLSVNVFGVRGLVRALAPLMAEGAAVVNLASNVAVQWRAAKDRCAQFALAEDQDAALDAVAGDAEITAESYLFSKQCVRFLTEHLAAELLPRRIRVNSVSPGPVATPILEDFKQDHGRDKVEGAGKLLGRFGEPEDIARVVDFLLRPEAAWVNGSDIRVDGGLAAYRGSVFAAQPA</sequence>
<reference evidence="2 3" key="1">
    <citation type="submission" date="2020-04" db="EMBL/GenBank/DDBJ databases">
        <title>Arthrobacter sp. nov.</title>
        <authorList>
            <person name="Liu S."/>
        </authorList>
    </citation>
    <scope>NUCLEOTIDE SEQUENCE [LARGE SCALE GENOMIC DNA]</scope>
    <source>
        <strain evidence="2 3">E918</strain>
    </source>
</reference>
<evidence type="ECO:0000256" key="1">
    <source>
        <dbReference type="ARBA" id="ARBA00006484"/>
    </source>
</evidence>
<organism evidence="2 3">
    <name type="scientific">Arthrobacter mobilis</name>
    <dbReference type="NCBI Taxonomy" id="2724944"/>
    <lineage>
        <taxon>Bacteria</taxon>
        <taxon>Bacillati</taxon>
        <taxon>Actinomycetota</taxon>
        <taxon>Actinomycetes</taxon>
        <taxon>Micrococcales</taxon>
        <taxon>Micrococcaceae</taxon>
        <taxon>Arthrobacter</taxon>
    </lineage>
</organism>
<dbReference type="PRINTS" id="PR00081">
    <property type="entry name" value="GDHRDH"/>
</dbReference>
<name>A0A7X6HG48_9MICC</name>
<dbReference type="SUPFAM" id="SSF51735">
    <property type="entry name" value="NAD(P)-binding Rossmann-fold domains"/>
    <property type="match status" value="1"/>
</dbReference>
<dbReference type="PANTHER" id="PTHR42760">
    <property type="entry name" value="SHORT-CHAIN DEHYDROGENASES/REDUCTASES FAMILY MEMBER"/>
    <property type="match status" value="1"/>
</dbReference>
<keyword evidence="3" id="KW-1185">Reference proteome</keyword>
<dbReference type="EMBL" id="JAAZSQ010000015">
    <property type="protein sequence ID" value="NKX55755.1"/>
    <property type="molecule type" value="Genomic_DNA"/>
</dbReference>
<dbReference type="RefSeq" id="WP_168487491.1">
    <property type="nucleotide sequence ID" value="NZ_JAAZSQ010000015.1"/>
</dbReference>
<protein>
    <submittedName>
        <fullName evidence="2">SDR family oxidoreductase</fullName>
    </submittedName>
</protein>
<evidence type="ECO:0000313" key="3">
    <source>
        <dbReference type="Proteomes" id="UP000544090"/>
    </source>
</evidence>
<dbReference type="Proteomes" id="UP000544090">
    <property type="component" value="Unassembled WGS sequence"/>
</dbReference>
<dbReference type="AlphaFoldDB" id="A0A7X6HG48"/>